<organism evidence="1 2">
    <name type="scientific">Mycena pura</name>
    <dbReference type="NCBI Taxonomy" id="153505"/>
    <lineage>
        <taxon>Eukaryota</taxon>
        <taxon>Fungi</taxon>
        <taxon>Dikarya</taxon>
        <taxon>Basidiomycota</taxon>
        <taxon>Agaricomycotina</taxon>
        <taxon>Agaricomycetes</taxon>
        <taxon>Agaricomycetidae</taxon>
        <taxon>Agaricales</taxon>
        <taxon>Marasmiineae</taxon>
        <taxon>Mycenaceae</taxon>
        <taxon>Mycena</taxon>
    </lineage>
</organism>
<gene>
    <name evidence="1" type="ORF">GGX14DRAFT_411522</name>
</gene>
<dbReference type="AlphaFoldDB" id="A0AAD6YVL3"/>
<evidence type="ECO:0000313" key="1">
    <source>
        <dbReference type="EMBL" id="KAJ7230607.1"/>
    </source>
</evidence>
<dbReference type="EMBL" id="JARJCW010000001">
    <property type="protein sequence ID" value="KAJ7230607.1"/>
    <property type="molecule type" value="Genomic_DNA"/>
</dbReference>
<protein>
    <submittedName>
        <fullName evidence="1">Uncharacterized protein</fullName>
    </submittedName>
</protein>
<keyword evidence="2" id="KW-1185">Reference proteome</keyword>
<proteinExistence type="predicted"/>
<comment type="caution">
    <text evidence="1">The sequence shown here is derived from an EMBL/GenBank/DDBJ whole genome shotgun (WGS) entry which is preliminary data.</text>
</comment>
<name>A0AAD6YVL3_9AGAR</name>
<accession>A0AAD6YVL3</accession>
<evidence type="ECO:0000313" key="2">
    <source>
        <dbReference type="Proteomes" id="UP001219525"/>
    </source>
</evidence>
<dbReference type="Proteomes" id="UP001219525">
    <property type="component" value="Unassembled WGS sequence"/>
</dbReference>
<reference evidence="1" key="1">
    <citation type="submission" date="2023-03" db="EMBL/GenBank/DDBJ databases">
        <title>Massive genome expansion in bonnet fungi (Mycena s.s.) driven by repeated elements and novel gene families across ecological guilds.</title>
        <authorList>
            <consortium name="Lawrence Berkeley National Laboratory"/>
            <person name="Harder C.B."/>
            <person name="Miyauchi S."/>
            <person name="Viragh M."/>
            <person name="Kuo A."/>
            <person name="Thoen E."/>
            <person name="Andreopoulos B."/>
            <person name="Lu D."/>
            <person name="Skrede I."/>
            <person name="Drula E."/>
            <person name="Henrissat B."/>
            <person name="Morin E."/>
            <person name="Kohler A."/>
            <person name="Barry K."/>
            <person name="LaButti K."/>
            <person name="Morin E."/>
            <person name="Salamov A."/>
            <person name="Lipzen A."/>
            <person name="Mereny Z."/>
            <person name="Hegedus B."/>
            <person name="Baldrian P."/>
            <person name="Stursova M."/>
            <person name="Weitz H."/>
            <person name="Taylor A."/>
            <person name="Grigoriev I.V."/>
            <person name="Nagy L.G."/>
            <person name="Martin F."/>
            <person name="Kauserud H."/>
        </authorList>
    </citation>
    <scope>NUCLEOTIDE SEQUENCE</scope>
    <source>
        <strain evidence="1">9144</strain>
    </source>
</reference>
<sequence length="169" mass="19769">MTPEERAQRLASWYEKFPKTLTLDNPPARYREINVEYKRLTPLYALGWHISIGKLVEHLRHGSESQKGKEINQRITDRWLRMTRHEGYKPILTALSFIKAPGFLPSPGTDDGSGILYLFFNNAEQERRRIFEENKEAIIDEMISFMGFESEMKEKVAWHQGPVKGLTSW</sequence>